<evidence type="ECO:0000313" key="2">
    <source>
        <dbReference type="Proteomes" id="UP000049979"/>
    </source>
</evidence>
<name>A0A0M6WWF4_9FIRM</name>
<gene>
    <name evidence="1" type="ORF">M72_13611</name>
</gene>
<accession>A0A0M6WWF4</accession>
<reference evidence="2" key="1">
    <citation type="submission" date="2015-05" db="EMBL/GenBank/DDBJ databases">
        <authorList>
            <consortium name="Pathogen Informatics"/>
        </authorList>
    </citation>
    <scope>NUCLEOTIDE SEQUENCE [LARGE SCALE GENOMIC DNA]</scope>
    <source>
        <strain evidence="2">M72</strain>
    </source>
</reference>
<protein>
    <recommendedName>
        <fullName evidence="3">DUF4276 family protein</fullName>
    </recommendedName>
</protein>
<sequence>MYFQFLIEDQSTEILVGHVMGKLKEKYPEKEILYDSKPFKGIGHLPTKGNLMERKGGNLLNNLHIYLRGFDKKLAGMEHATIVVVLDNDKRDYDIFQQNLNQVAKDVVMLTDYAFCIAVKEMEAWLLGDEDAIYSAYPEAKKKFLKNYKQDEIVDTWEVLANMVYPGGLAKLHKVSKNSYKETGKAKCEWADKIGQKLVLEKNVSPSFQKFLFELCSRIEAA</sequence>
<evidence type="ECO:0000313" key="1">
    <source>
        <dbReference type="EMBL" id="CRL41738.1"/>
    </source>
</evidence>
<dbReference type="Proteomes" id="UP000049979">
    <property type="component" value="Unassembled WGS sequence"/>
</dbReference>
<evidence type="ECO:0008006" key="3">
    <source>
        <dbReference type="Google" id="ProtNLM"/>
    </source>
</evidence>
<keyword evidence="2" id="KW-1185">Reference proteome</keyword>
<proteinExistence type="predicted"/>
<dbReference type="AlphaFoldDB" id="A0A0M6WWF4"/>
<dbReference type="EMBL" id="CVRR01000048">
    <property type="protein sequence ID" value="CRL41738.1"/>
    <property type="molecule type" value="Genomic_DNA"/>
</dbReference>
<dbReference type="Pfam" id="PF14103">
    <property type="entry name" value="DUF4276"/>
    <property type="match status" value="1"/>
</dbReference>
<dbReference type="RefSeq" id="WP_243251962.1">
    <property type="nucleotide sequence ID" value="NZ_CP173697.1"/>
</dbReference>
<organism evidence="1 2">
    <name type="scientific">Roseburia faecis</name>
    <dbReference type="NCBI Taxonomy" id="301302"/>
    <lineage>
        <taxon>Bacteria</taxon>
        <taxon>Bacillati</taxon>
        <taxon>Bacillota</taxon>
        <taxon>Clostridia</taxon>
        <taxon>Lachnospirales</taxon>
        <taxon>Lachnospiraceae</taxon>
        <taxon>Roseburia</taxon>
    </lineage>
</organism>
<dbReference type="InterPro" id="IPR025455">
    <property type="entry name" value="DUF4276"/>
</dbReference>